<keyword evidence="4" id="KW-0732">Signal</keyword>
<organism evidence="9 10">
    <name type="scientific">Paralvinella palmiformis</name>
    <dbReference type="NCBI Taxonomy" id="53620"/>
    <lineage>
        <taxon>Eukaryota</taxon>
        <taxon>Metazoa</taxon>
        <taxon>Spiralia</taxon>
        <taxon>Lophotrochozoa</taxon>
        <taxon>Annelida</taxon>
        <taxon>Polychaeta</taxon>
        <taxon>Sedentaria</taxon>
        <taxon>Canalipalpata</taxon>
        <taxon>Terebellida</taxon>
        <taxon>Terebelliformia</taxon>
        <taxon>Alvinellidae</taxon>
        <taxon>Paralvinella</taxon>
    </lineage>
</organism>
<dbReference type="Gene3D" id="2.70.130.10">
    <property type="entry name" value="Mannose-6-phosphate receptor binding domain"/>
    <property type="match status" value="1"/>
</dbReference>
<name>A0AAD9MUW9_9ANNE</name>
<dbReference type="InterPro" id="IPR009011">
    <property type="entry name" value="Man6P_isomerase_rcpt-bd_dom_sf"/>
</dbReference>
<evidence type="ECO:0000256" key="3">
    <source>
        <dbReference type="ARBA" id="ARBA00022475"/>
    </source>
</evidence>
<dbReference type="EMBL" id="JAODUP010000734">
    <property type="protein sequence ID" value="KAK2144746.1"/>
    <property type="molecule type" value="Genomic_DNA"/>
</dbReference>
<dbReference type="InterPro" id="IPR039181">
    <property type="entry name" value="Elapor1/2"/>
</dbReference>
<keyword evidence="7" id="KW-0812">Transmembrane</keyword>
<dbReference type="AlphaFoldDB" id="A0AAD9MUW9"/>
<comment type="caution">
    <text evidence="9">The sequence shown here is derived from an EMBL/GenBank/DDBJ whole genome shotgun (WGS) entry which is preliminary data.</text>
</comment>
<dbReference type="InterPro" id="IPR056608">
    <property type="entry name" value="Elapor1/2_GBD"/>
</dbReference>
<dbReference type="InterPro" id="IPR056607">
    <property type="entry name" value="Elapor1/2_MRH"/>
</dbReference>
<dbReference type="Pfam" id="PF23091">
    <property type="entry name" value="TNFR_ELAPOR1_6th"/>
    <property type="match status" value="1"/>
</dbReference>
<keyword evidence="7" id="KW-1133">Transmembrane helix</keyword>
<keyword evidence="6" id="KW-0325">Glycoprotein</keyword>
<dbReference type="InterPro" id="IPR056609">
    <property type="entry name" value="Elapor1-like_3rd"/>
</dbReference>
<accession>A0AAD9MUW9</accession>
<dbReference type="Pfam" id="PF23031">
    <property type="entry name" value="GBD_ELAPOR1"/>
    <property type="match status" value="1"/>
</dbReference>
<dbReference type="InterPro" id="IPR044865">
    <property type="entry name" value="MRH_dom"/>
</dbReference>
<evidence type="ECO:0000313" key="10">
    <source>
        <dbReference type="Proteomes" id="UP001208570"/>
    </source>
</evidence>
<dbReference type="GO" id="GO:0005886">
    <property type="term" value="C:plasma membrane"/>
    <property type="evidence" value="ECO:0007669"/>
    <property type="project" value="UniProtKB-SubCell"/>
</dbReference>
<dbReference type="InterPro" id="IPR009030">
    <property type="entry name" value="Growth_fac_rcpt_cys_sf"/>
</dbReference>
<dbReference type="Pfam" id="PF23032">
    <property type="entry name" value="GBD_ELAPOR1-like_3rd"/>
    <property type="match status" value="1"/>
</dbReference>
<evidence type="ECO:0000256" key="6">
    <source>
        <dbReference type="ARBA" id="ARBA00023180"/>
    </source>
</evidence>
<keyword evidence="3" id="KW-1003">Cell membrane</keyword>
<dbReference type="PROSITE" id="PS51914">
    <property type="entry name" value="MRH"/>
    <property type="match status" value="1"/>
</dbReference>
<evidence type="ECO:0000256" key="5">
    <source>
        <dbReference type="ARBA" id="ARBA00023157"/>
    </source>
</evidence>
<keyword evidence="10" id="KW-1185">Reference proteome</keyword>
<proteinExistence type="inferred from homology"/>
<dbReference type="PANTHER" id="PTHR22727">
    <property type="entry name" value="PROTEIN CBG13728"/>
    <property type="match status" value="1"/>
</dbReference>
<comment type="subcellular location">
    <subcellularLocation>
        <location evidence="1">Cell membrane</location>
        <topology evidence="1">Single-pass type I membrane protein</topology>
    </subcellularLocation>
</comment>
<feature type="domain" description="MRH" evidence="8">
    <location>
        <begin position="537"/>
        <end position="798"/>
    </location>
</feature>
<keyword evidence="5" id="KW-1015">Disulfide bond</keyword>
<dbReference type="SUPFAM" id="SSF57184">
    <property type="entry name" value="Growth factor receptor domain"/>
    <property type="match status" value="2"/>
</dbReference>
<comment type="similarity">
    <text evidence="2">Belongs to the ELAPOR family.</text>
</comment>
<evidence type="ECO:0000313" key="9">
    <source>
        <dbReference type="EMBL" id="KAK2144746.1"/>
    </source>
</evidence>
<gene>
    <name evidence="9" type="ORF">LSH36_734g01004</name>
</gene>
<evidence type="ECO:0000259" key="8">
    <source>
        <dbReference type="PROSITE" id="PS51914"/>
    </source>
</evidence>
<evidence type="ECO:0000256" key="1">
    <source>
        <dbReference type="ARBA" id="ARBA00004251"/>
    </source>
</evidence>
<protein>
    <recommendedName>
        <fullName evidence="8">MRH domain-containing protein</fullName>
    </recommendedName>
</protein>
<sequence>MAFLLHLQHDFHYEYTECDSNGGRWRVSVPKPNVCIGGAPNSPVRGKGCGGGVRFDDWDKLPTGFASRTETFSGPAFMGGWSTFHEKQASGEDNCTDVSGWTAAGKYVSGKATDGCSSLLVYTANLVRPGTLHFTYQYTNTDTVFHFEVKNSECHTLRECHGGYNWPMFTKEDEWKTVRVSLKSGMNVITWTLYPGIHKDKQALKKPLMIGSIEITGIAYISECMKCKAGTNSGLGASKCAECEPGYYSKKGSSECSKCDPAYQYSLKGSSQCIDKPLCTADDYYPFNSPCDEHNMTKKTYSWIEPKICRDGVQGAATLPPPSQPQPCPPCNPGMEMRNKTCQFCLPNHFSDGLGQCKACPGSTAPDKHLVYKWWHNLPDNANISAYCLSLTDRGCASDRGWQPALDRIHSGKGHADDVYLVLTLNVGGFQGKEQVLNGKAVPLAEIKFTFSTNCTKDCSFVFMMQNNKSGTRIVHSWEGTQSRQAFSCIPCPPGQVVDSNTNKCQKCPSNTIAEGQSSCVPCGPGLHTTDNVKCQTECKVHTESGNDYDLTSLAGIHVVEGTRLFTSGGTPYYHVFNISLCGGSLNYPMVSCSDNITYPGENSTWMILIISIVILSQKVTQTLLKGIQGGISILIKGSEFKVLIGKLSFISPNQQQQLVSNTTNNTVTNSIDVANTWIMSNGLNSDQESVSSLICRSTIIPPVPGQEDILSTQPVSIGETLVNITTDGSLLNMDVRMDEAGFQKDACLEGRSTIITLRCDPTQSGNGTIQLPPRCSDGTCDGCHFHFLWRSKKACPVCKEEDYVEMKRECINGIQNVTYLPPVHCMLLENTEALTKQQKCTVQWPQWLRVVIYVVPVLVVIIILFIIITIYCCLRNRKLEYKYMKLAATSGAKDGNYDQLPEAETCALEDGEEEEQFDAVEFKENKGGKFLNRLKGLGTKKDNFFKNLKASSFSGLTTGFHKTKKYAEIDPDVEELFSEEEEINTDASQKM</sequence>
<dbReference type="SUPFAM" id="SSF50911">
    <property type="entry name" value="Mannose 6-phosphate receptor domain"/>
    <property type="match status" value="1"/>
</dbReference>
<keyword evidence="7" id="KW-0472">Membrane</keyword>
<feature type="transmembrane region" description="Helical" evidence="7">
    <location>
        <begin position="851"/>
        <end position="875"/>
    </location>
</feature>
<dbReference type="PANTHER" id="PTHR22727:SF15">
    <property type="entry name" value="MRH DOMAIN-CONTAINING PROTEIN"/>
    <property type="match status" value="1"/>
</dbReference>
<dbReference type="SMART" id="SM01411">
    <property type="entry name" value="Ephrin_rec_like"/>
    <property type="match status" value="3"/>
</dbReference>
<dbReference type="Pfam" id="PF23087">
    <property type="entry name" value="MRH_ELAPOR1_9th"/>
    <property type="match status" value="1"/>
</dbReference>
<reference evidence="9" key="1">
    <citation type="journal article" date="2023" name="Mol. Biol. Evol.">
        <title>Third-Generation Sequencing Reveals the Adaptive Role of the Epigenome in Three Deep-Sea Polychaetes.</title>
        <authorList>
            <person name="Perez M."/>
            <person name="Aroh O."/>
            <person name="Sun Y."/>
            <person name="Lan Y."/>
            <person name="Juniper S.K."/>
            <person name="Young C.R."/>
            <person name="Angers B."/>
            <person name="Qian P.Y."/>
        </authorList>
    </citation>
    <scope>NUCLEOTIDE SEQUENCE</scope>
    <source>
        <strain evidence="9">P08H-3</strain>
    </source>
</reference>
<dbReference type="InterPro" id="IPR056610">
    <property type="entry name" value="Elapor1/2_TNFR-like"/>
</dbReference>
<evidence type="ECO:0000256" key="7">
    <source>
        <dbReference type="SAM" id="Phobius"/>
    </source>
</evidence>
<evidence type="ECO:0000256" key="4">
    <source>
        <dbReference type="ARBA" id="ARBA00022729"/>
    </source>
</evidence>
<dbReference type="Proteomes" id="UP001208570">
    <property type="component" value="Unassembled WGS sequence"/>
</dbReference>
<evidence type="ECO:0000256" key="2">
    <source>
        <dbReference type="ARBA" id="ARBA00007627"/>
    </source>
</evidence>